<organism evidence="2 3">
    <name type="scientific">Ananas comosus</name>
    <name type="common">Pineapple</name>
    <name type="synonym">Ananas ananas</name>
    <dbReference type="NCBI Taxonomy" id="4615"/>
    <lineage>
        <taxon>Eukaryota</taxon>
        <taxon>Viridiplantae</taxon>
        <taxon>Streptophyta</taxon>
        <taxon>Embryophyta</taxon>
        <taxon>Tracheophyta</taxon>
        <taxon>Spermatophyta</taxon>
        <taxon>Magnoliopsida</taxon>
        <taxon>Liliopsida</taxon>
        <taxon>Poales</taxon>
        <taxon>Bromeliaceae</taxon>
        <taxon>Bromelioideae</taxon>
        <taxon>Ananas</taxon>
    </lineage>
</organism>
<feature type="compositionally biased region" description="Pro residues" evidence="1">
    <location>
        <begin position="154"/>
        <end position="163"/>
    </location>
</feature>
<sequence length="273" mass="28781">MIVVCYCFVWARKVLSIRQHITSNSFNFLSIPADWASNSSCCSLGAVTSSAAAATQLNLYWGFGGISKLGVAGIVLALFSTEEHPSNFPCHSALRVPCWFGPCTSSRQQQHAAVGLIPAALKQQLILVAAASRAPPSPGRGSSPASSPAGPGHPRAPPEPPLLPAASSGQPRPSRLEFCVHASLRPRRPPVGPATSGNPARASPAVPRAAGRRWSFLWPPRHVRAEVGPAQLPGVAAAYRGVHRLPLGLRRRTVAAPTSSGRRYAAGKPEPER</sequence>
<dbReference type="Proteomes" id="UP000092600">
    <property type="component" value="Unassembled WGS sequence"/>
</dbReference>
<dbReference type="AlphaFoldDB" id="A0A199VH65"/>
<comment type="caution">
    <text evidence="2">The sequence shown here is derived from an EMBL/GenBank/DDBJ whole genome shotgun (WGS) entry which is preliminary data.</text>
</comment>
<feature type="region of interest" description="Disordered" evidence="1">
    <location>
        <begin position="132"/>
        <end position="207"/>
    </location>
</feature>
<dbReference type="EMBL" id="LSRQ01001887">
    <property type="protein sequence ID" value="OAY76216.1"/>
    <property type="molecule type" value="Genomic_DNA"/>
</dbReference>
<feature type="region of interest" description="Disordered" evidence="1">
    <location>
        <begin position="250"/>
        <end position="273"/>
    </location>
</feature>
<feature type="compositionally biased region" description="Low complexity" evidence="1">
    <location>
        <begin position="132"/>
        <end position="153"/>
    </location>
</feature>
<protein>
    <submittedName>
        <fullName evidence="2">Uncharacterized protein</fullName>
    </submittedName>
</protein>
<gene>
    <name evidence="2" type="ORF">ACMD2_16416</name>
</gene>
<name>A0A199VH65_ANACO</name>
<reference evidence="2 3" key="1">
    <citation type="journal article" date="2016" name="DNA Res.">
        <title>The draft genome of MD-2 pineapple using hybrid error correction of long reads.</title>
        <authorList>
            <person name="Redwan R.M."/>
            <person name="Saidin A."/>
            <person name="Kumar S.V."/>
        </authorList>
    </citation>
    <scope>NUCLEOTIDE SEQUENCE [LARGE SCALE GENOMIC DNA]</scope>
    <source>
        <strain evidence="3">cv. MD2</strain>
        <tissue evidence="2">Leaf</tissue>
    </source>
</reference>
<accession>A0A199VH65</accession>
<evidence type="ECO:0000313" key="3">
    <source>
        <dbReference type="Proteomes" id="UP000092600"/>
    </source>
</evidence>
<evidence type="ECO:0000256" key="1">
    <source>
        <dbReference type="SAM" id="MobiDB-lite"/>
    </source>
</evidence>
<evidence type="ECO:0000313" key="2">
    <source>
        <dbReference type="EMBL" id="OAY76216.1"/>
    </source>
</evidence>
<proteinExistence type="predicted"/>